<dbReference type="InterPro" id="IPR009799">
    <property type="entry name" value="EthD_dom"/>
</dbReference>
<feature type="region of interest" description="Disordered" evidence="1">
    <location>
        <begin position="72"/>
        <end position="100"/>
    </location>
</feature>
<evidence type="ECO:0000313" key="3">
    <source>
        <dbReference type="EMBL" id="KUO16460.1"/>
    </source>
</evidence>
<gene>
    <name evidence="3" type="ORF">AQJ91_35735</name>
</gene>
<dbReference type="AlphaFoldDB" id="A0A124IDW9"/>
<evidence type="ECO:0000256" key="1">
    <source>
        <dbReference type="SAM" id="MobiDB-lite"/>
    </source>
</evidence>
<dbReference type="Pfam" id="PF07110">
    <property type="entry name" value="EthD"/>
    <property type="match status" value="1"/>
</dbReference>
<dbReference type="SUPFAM" id="SSF54909">
    <property type="entry name" value="Dimeric alpha+beta barrel"/>
    <property type="match status" value="1"/>
</dbReference>
<dbReference type="STRING" id="909626.AQJ91_35735"/>
<dbReference type="NCBIfam" id="TIGR02118">
    <property type="entry name" value="EthD family reductase"/>
    <property type="match status" value="1"/>
</dbReference>
<name>A0A124IDW9_9ACTN</name>
<evidence type="ECO:0000259" key="2">
    <source>
        <dbReference type="Pfam" id="PF07110"/>
    </source>
</evidence>
<organism evidence="3 4">
    <name type="scientific">Streptomyces dysideae</name>
    <dbReference type="NCBI Taxonomy" id="909626"/>
    <lineage>
        <taxon>Bacteria</taxon>
        <taxon>Bacillati</taxon>
        <taxon>Actinomycetota</taxon>
        <taxon>Actinomycetes</taxon>
        <taxon>Kitasatosporales</taxon>
        <taxon>Streptomycetaceae</taxon>
        <taxon>Streptomyces</taxon>
    </lineage>
</organism>
<feature type="domain" description="EthD" evidence="2">
    <location>
        <begin position="15"/>
        <end position="82"/>
    </location>
</feature>
<dbReference type="InterPro" id="IPR011008">
    <property type="entry name" value="Dimeric_a/b-barrel"/>
</dbReference>
<dbReference type="Proteomes" id="UP000053260">
    <property type="component" value="Unassembled WGS sequence"/>
</dbReference>
<sequence length="100" mass="10990">MKLVILYTKPDDINAFEAHYGNVHIPLVEALPGLQRWNSARVTDAADGGEHTLHRITELHFTDPTSIQAALRSPQGRATGRDFRQIAPPGSRMFTATPGT</sequence>
<dbReference type="GO" id="GO:0016491">
    <property type="term" value="F:oxidoreductase activity"/>
    <property type="evidence" value="ECO:0007669"/>
    <property type="project" value="InterPro"/>
</dbReference>
<reference evidence="3 4" key="1">
    <citation type="submission" date="2015-10" db="EMBL/GenBank/DDBJ databases">
        <title>Draft genome sequence of Streptomyces sp. RV15, isolated from a marine sponge.</title>
        <authorList>
            <person name="Ruckert C."/>
            <person name="Abdelmohsen U.R."/>
            <person name="Winkler A."/>
            <person name="Hentschel U."/>
            <person name="Kalinowski J."/>
            <person name="Kampfer P."/>
            <person name="Glaeser S."/>
        </authorList>
    </citation>
    <scope>NUCLEOTIDE SEQUENCE [LARGE SCALE GENOMIC DNA]</scope>
    <source>
        <strain evidence="3 4">RV15</strain>
    </source>
</reference>
<comment type="caution">
    <text evidence="3">The sequence shown here is derived from an EMBL/GenBank/DDBJ whole genome shotgun (WGS) entry which is preliminary data.</text>
</comment>
<protein>
    <recommendedName>
        <fullName evidence="2">EthD domain-containing protein</fullName>
    </recommendedName>
</protein>
<proteinExistence type="predicted"/>
<accession>A0A124IDW9</accession>
<dbReference type="Gene3D" id="3.30.70.100">
    <property type="match status" value="1"/>
</dbReference>
<keyword evidence="4" id="KW-1185">Reference proteome</keyword>
<evidence type="ECO:0000313" key="4">
    <source>
        <dbReference type="Proteomes" id="UP000053260"/>
    </source>
</evidence>
<dbReference type="EMBL" id="LMXB01000087">
    <property type="protein sequence ID" value="KUO16460.1"/>
    <property type="molecule type" value="Genomic_DNA"/>
</dbReference>